<dbReference type="OrthoDB" id="9808778at2"/>
<accession>A0A3P3VY70</accession>
<dbReference type="AlphaFoldDB" id="A0A3P3VY70"/>
<dbReference type="EMBL" id="RQVS01000005">
    <property type="protein sequence ID" value="RRJ87247.1"/>
    <property type="molecule type" value="Genomic_DNA"/>
</dbReference>
<organism evidence="2 3">
    <name type="scientific">Gulosibacter macacae</name>
    <dbReference type="NCBI Taxonomy" id="2488791"/>
    <lineage>
        <taxon>Bacteria</taxon>
        <taxon>Bacillati</taxon>
        <taxon>Actinomycetota</taxon>
        <taxon>Actinomycetes</taxon>
        <taxon>Micrococcales</taxon>
        <taxon>Microbacteriaceae</taxon>
        <taxon>Gulosibacter</taxon>
    </lineage>
</organism>
<comment type="caution">
    <text evidence="2">The sequence shown here is derived from an EMBL/GenBank/DDBJ whole genome shotgun (WGS) entry which is preliminary data.</text>
</comment>
<gene>
    <name evidence="2" type="ORF">EG850_05385</name>
</gene>
<dbReference type="Proteomes" id="UP000274391">
    <property type="component" value="Unassembled WGS sequence"/>
</dbReference>
<evidence type="ECO:0000313" key="3">
    <source>
        <dbReference type="Proteomes" id="UP000274391"/>
    </source>
</evidence>
<keyword evidence="1" id="KW-0732">Signal</keyword>
<dbReference type="PROSITE" id="PS51257">
    <property type="entry name" value="PROKAR_LIPOPROTEIN"/>
    <property type="match status" value="1"/>
</dbReference>
<sequence length="425" mass="45897">MRRLRMRAALAALVVALTVGIAGCSTMPADAGNTGTDYATLQFHPSWPADSFLSADYAAGLGEWWRPPGHNSIICGVSNGIALVSEPHVKTDSDDFFSDNRGTLRGIRMHDNAEIWRIENAACNSASVLEDHAYIALGDFTEGSTVERLNIASGDHVAKSEPLKYLTVDRAVIEIEATTLIFASFDSKVQGLVSMDGNVSWSNDWPSSWYGCHVLDGGPNATPEDMVLGCERGDGFALVDPRTGEFSLGPTEWRTKSERIIWARDGYQLWGGDSSRTSTSATGGFGLESERFSFKGESLGWARHILLSRITPSASQVKLPLNEMPLAEYVQAITPTGEVIAYRTAAVDGLVLVNSGREISESGRLEAVSADGSILLFSNGNDLILRDGRGEELNTIPKPSLIDLLDGHIVRWQADGIEAILLPAK</sequence>
<name>A0A3P3VY70_9MICO</name>
<reference evidence="2 3" key="1">
    <citation type="submission" date="2018-11" db="EMBL/GenBank/DDBJ databases">
        <title>YIM 102482-1 draft genome.</title>
        <authorList>
            <person name="Li G."/>
            <person name="Jiang Y."/>
        </authorList>
    </citation>
    <scope>NUCLEOTIDE SEQUENCE [LARGE SCALE GENOMIC DNA]</scope>
    <source>
        <strain evidence="2 3">YIM 102482-1</strain>
    </source>
</reference>
<dbReference type="RefSeq" id="WP_124971081.1">
    <property type="nucleotide sequence ID" value="NZ_RQVS01000005.1"/>
</dbReference>
<evidence type="ECO:0000256" key="1">
    <source>
        <dbReference type="SAM" id="SignalP"/>
    </source>
</evidence>
<protein>
    <submittedName>
        <fullName evidence="2">Uncharacterized protein</fullName>
    </submittedName>
</protein>
<feature type="signal peptide" evidence="1">
    <location>
        <begin position="1"/>
        <end position="31"/>
    </location>
</feature>
<evidence type="ECO:0000313" key="2">
    <source>
        <dbReference type="EMBL" id="RRJ87247.1"/>
    </source>
</evidence>
<keyword evidence="3" id="KW-1185">Reference proteome</keyword>
<proteinExistence type="predicted"/>
<feature type="chain" id="PRO_5018172610" evidence="1">
    <location>
        <begin position="32"/>
        <end position="425"/>
    </location>
</feature>